<gene>
    <name evidence="2" type="ORF">PN838_01875</name>
</gene>
<keyword evidence="3" id="KW-1185">Reference proteome</keyword>
<evidence type="ECO:0000256" key="1">
    <source>
        <dbReference type="SAM" id="Phobius"/>
    </source>
</evidence>
<comment type="caution">
    <text evidence="2">The sequence shown here is derived from an EMBL/GenBank/DDBJ whole genome shotgun (WGS) entry which is preliminary data.</text>
</comment>
<keyword evidence="1" id="KW-1133">Transmembrane helix</keyword>
<evidence type="ECO:0000313" key="2">
    <source>
        <dbReference type="EMBL" id="MDC2887813.1"/>
    </source>
</evidence>
<organism evidence="2 3">
    <name type="scientific">Psychrosphaera algicola</name>
    <dbReference type="NCBI Taxonomy" id="3023714"/>
    <lineage>
        <taxon>Bacteria</taxon>
        <taxon>Pseudomonadati</taxon>
        <taxon>Pseudomonadota</taxon>
        <taxon>Gammaproteobacteria</taxon>
        <taxon>Alteromonadales</taxon>
        <taxon>Pseudoalteromonadaceae</taxon>
        <taxon>Psychrosphaera</taxon>
    </lineage>
</organism>
<keyword evidence="1" id="KW-0472">Membrane</keyword>
<proteinExistence type="predicted"/>
<protein>
    <submittedName>
        <fullName evidence="2">ABC transporter permease</fullName>
    </submittedName>
</protein>
<keyword evidence="1" id="KW-0812">Transmembrane</keyword>
<feature type="transmembrane region" description="Helical" evidence="1">
    <location>
        <begin position="12"/>
        <end position="31"/>
    </location>
</feature>
<evidence type="ECO:0000313" key="3">
    <source>
        <dbReference type="Proteomes" id="UP001528411"/>
    </source>
</evidence>
<dbReference type="EMBL" id="JAQOMS010000002">
    <property type="protein sequence ID" value="MDC2887813.1"/>
    <property type="molecule type" value="Genomic_DNA"/>
</dbReference>
<sequence>MRIEPWYNPQYLIPLGGMLFSSSMTAISLALERFVAELEYHTVASG</sequence>
<reference evidence="2 3" key="1">
    <citation type="submission" date="2023-01" db="EMBL/GenBank/DDBJ databases">
        <title>Psychrosphaera sp. nov., isolated from marine algae.</title>
        <authorList>
            <person name="Bayburt H."/>
            <person name="Choi B.J."/>
            <person name="Kim J.M."/>
            <person name="Choi D.G."/>
            <person name="Jeon C.O."/>
        </authorList>
    </citation>
    <scope>NUCLEOTIDE SEQUENCE [LARGE SCALE GENOMIC DNA]</scope>
    <source>
        <strain evidence="2 3">G1-22</strain>
    </source>
</reference>
<accession>A0ABT5F8F2</accession>
<dbReference type="RefSeq" id="WP_272179596.1">
    <property type="nucleotide sequence ID" value="NZ_JAQOMS010000002.1"/>
</dbReference>
<dbReference type="InterPro" id="IPR005226">
    <property type="entry name" value="UPF0014_fam"/>
</dbReference>
<name>A0ABT5F8F2_9GAMM</name>
<dbReference type="Proteomes" id="UP001528411">
    <property type="component" value="Unassembled WGS sequence"/>
</dbReference>
<dbReference type="Pfam" id="PF03649">
    <property type="entry name" value="UPF0014"/>
    <property type="match status" value="1"/>
</dbReference>